<accession>A0AAV4XYH0</accession>
<organism evidence="1 2">
    <name type="scientific">Caerostris extrusa</name>
    <name type="common">Bark spider</name>
    <name type="synonym">Caerostris bankana</name>
    <dbReference type="NCBI Taxonomy" id="172846"/>
    <lineage>
        <taxon>Eukaryota</taxon>
        <taxon>Metazoa</taxon>
        <taxon>Ecdysozoa</taxon>
        <taxon>Arthropoda</taxon>
        <taxon>Chelicerata</taxon>
        <taxon>Arachnida</taxon>
        <taxon>Araneae</taxon>
        <taxon>Araneomorphae</taxon>
        <taxon>Entelegynae</taxon>
        <taxon>Araneoidea</taxon>
        <taxon>Araneidae</taxon>
        <taxon>Caerostris</taxon>
    </lineage>
</organism>
<name>A0AAV4XYH0_CAEEX</name>
<dbReference type="AlphaFoldDB" id="A0AAV4XYH0"/>
<gene>
    <name evidence="1" type="ORF">CEXT_693761</name>
</gene>
<reference evidence="1 2" key="1">
    <citation type="submission" date="2021-06" db="EMBL/GenBank/DDBJ databases">
        <title>Caerostris extrusa draft genome.</title>
        <authorList>
            <person name="Kono N."/>
            <person name="Arakawa K."/>
        </authorList>
    </citation>
    <scope>NUCLEOTIDE SEQUENCE [LARGE SCALE GENOMIC DNA]</scope>
</reference>
<comment type="caution">
    <text evidence="1">The sequence shown here is derived from an EMBL/GenBank/DDBJ whole genome shotgun (WGS) entry which is preliminary data.</text>
</comment>
<proteinExistence type="predicted"/>
<protein>
    <submittedName>
        <fullName evidence="1">Uncharacterized protein</fullName>
    </submittedName>
</protein>
<keyword evidence="2" id="KW-1185">Reference proteome</keyword>
<evidence type="ECO:0000313" key="1">
    <source>
        <dbReference type="EMBL" id="GIZ00177.1"/>
    </source>
</evidence>
<dbReference type="Proteomes" id="UP001054945">
    <property type="component" value="Unassembled WGS sequence"/>
</dbReference>
<dbReference type="EMBL" id="BPLR01001128">
    <property type="protein sequence ID" value="GIZ00177.1"/>
    <property type="molecule type" value="Genomic_DNA"/>
</dbReference>
<sequence>MNTKLSKSSDATQILSTLPRNIPKWRYSVIPLCSVGDAYYHGNGDSKIPKKSRHLKQNNGTEKNVSSFTFCLQGGGSLRLVFGEQWEGTSSITCYILRSF</sequence>
<evidence type="ECO:0000313" key="2">
    <source>
        <dbReference type="Proteomes" id="UP001054945"/>
    </source>
</evidence>